<keyword evidence="3" id="KW-1003">Cell membrane</keyword>
<evidence type="ECO:0000256" key="1">
    <source>
        <dbReference type="ARBA" id="ARBA00004651"/>
    </source>
</evidence>
<evidence type="ECO:0000256" key="2">
    <source>
        <dbReference type="ARBA" id="ARBA00022448"/>
    </source>
</evidence>
<feature type="transmembrane region" description="Helical" evidence="7">
    <location>
        <begin position="40"/>
        <end position="61"/>
    </location>
</feature>
<evidence type="ECO:0000313" key="9">
    <source>
        <dbReference type="EMBL" id="OBR62443.1"/>
    </source>
</evidence>
<dbReference type="CDD" id="cd17329">
    <property type="entry name" value="MFS_MdtH_MDR_like"/>
    <property type="match status" value="1"/>
</dbReference>
<dbReference type="AlphaFoldDB" id="A0A1A5YA48"/>
<dbReference type="Proteomes" id="UP000092024">
    <property type="component" value="Unassembled WGS sequence"/>
</dbReference>
<feature type="transmembrane region" description="Helical" evidence="7">
    <location>
        <begin position="98"/>
        <end position="116"/>
    </location>
</feature>
<feature type="transmembrane region" description="Helical" evidence="7">
    <location>
        <begin position="166"/>
        <end position="185"/>
    </location>
</feature>
<evidence type="ECO:0000256" key="7">
    <source>
        <dbReference type="SAM" id="Phobius"/>
    </source>
</evidence>
<dbReference type="InterPro" id="IPR050171">
    <property type="entry name" value="MFS_Transporters"/>
</dbReference>
<feature type="transmembrane region" description="Helical" evidence="7">
    <location>
        <begin position="273"/>
        <end position="293"/>
    </location>
</feature>
<dbReference type="PANTHER" id="PTHR23517">
    <property type="entry name" value="RESISTANCE PROTEIN MDTM, PUTATIVE-RELATED-RELATED"/>
    <property type="match status" value="1"/>
</dbReference>
<feature type="transmembrane region" description="Helical" evidence="7">
    <location>
        <begin position="73"/>
        <end position="92"/>
    </location>
</feature>
<dbReference type="GO" id="GO:0005886">
    <property type="term" value="C:plasma membrane"/>
    <property type="evidence" value="ECO:0007669"/>
    <property type="project" value="UniProtKB-SubCell"/>
</dbReference>
<keyword evidence="4 7" id="KW-0812">Transmembrane</keyword>
<feature type="transmembrane region" description="Helical" evidence="7">
    <location>
        <begin position="12"/>
        <end position="34"/>
    </location>
</feature>
<proteinExistence type="predicted"/>
<keyword evidence="5 7" id="KW-1133">Transmembrane helix</keyword>
<dbReference type="GO" id="GO:0022857">
    <property type="term" value="F:transmembrane transporter activity"/>
    <property type="evidence" value="ECO:0007669"/>
    <property type="project" value="InterPro"/>
</dbReference>
<dbReference type="PROSITE" id="PS50850">
    <property type="entry name" value="MFS"/>
    <property type="match status" value="1"/>
</dbReference>
<dbReference type="OrthoDB" id="9793283at2"/>
<evidence type="ECO:0000256" key="6">
    <source>
        <dbReference type="ARBA" id="ARBA00023136"/>
    </source>
</evidence>
<keyword evidence="10" id="KW-1185">Reference proteome</keyword>
<dbReference type="InterPro" id="IPR036259">
    <property type="entry name" value="MFS_trans_sf"/>
</dbReference>
<feature type="transmembrane region" description="Helical" evidence="7">
    <location>
        <begin position="360"/>
        <end position="382"/>
    </location>
</feature>
<feature type="domain" description="Major facilitator superfamily (MFS) profile" evidence="8">
    <location>
        <begin position="1"/>
        <end position="412"/>
    </location>
</feature>
<dbReference type="STRING" id="1844972.A7K91_02170"/>
<dbReference type="EMBL" id="LYPA01000080">
    <property type="protein sequence ID" value="OBR62443.1"/>
    <property type="molecule type" value="Genomic_DNA"/>
</dbReference>
<keyword evidence="2" id="KW-0813">Transport</keyword>
<evidence type="ECO:0000256" key="4">
    <source>
        <dbReference type="ARBA" id="ARBA00022692"/>
    </source>
</evidence>
<evidence type="ECO:0000259" key="8">
    <source>
        <dbReference type="PROSITE" id="PS50850"/>
    </source>
</evidence>
<gene>
    <name evidence="9" type="ORF">A7K91_02170</name>
</gene>
<dbReference type="Gene3D" id="1.20.1250.20">
    <property type="entry name" value="MFS general substrate transporter like domains"/>
    <property type="match status" value="1"/>
</dbReference>
<protein>
    <recommendedName>
        <fullName evidence="8">Major facilitator superfamily (MFS) profile domain-containing protein</fullName>
    </recommendedName>
</protein>
<evidence type="ECO:0000256" key="5">
    <source>
        <dbReference type="ARBA" id="ARBA00022989"/>
    </source>
</evidence>
<comment type="subcellular location">
    <subcellularLocation>
        <location evidence="1">Cell membrane</location>
        <topology evidence="1">Multi-pass membrane protein</topology>
    </subcellularLocation>
</comment>
<dbReference type="RefSeq" id="WP_068687303.1">
    <property type="nucleotide sequence ID" value="NZ_LYPA01000080.1"/>
</dbReference>
<dbReference type="InterPro" id="IPR011701">
    <property type="entry name" value="MFS"/>
</dbReference>
<reference evidence="9 10" key="1">
    <citation type="submission" date="2016-05" db="EMBL/GenBank/DDBJ databases">
        <title>Paenibacillus oryzae. sp. nov., isolated from the rice root.</title>
        <authorList>
            <person name="Zhang J."/>
            <person name="Zhang X."/>
        </authorList>
    </citation>
    <scope>NUCLEOTIDE SEQUENCE [LARGE SCALE GENOMIC DNA]</scope>
    <source>
        <strain evidence="9 10">1DrF-4</strain>
    </source>
</reference>
<dbReference type="PANTHER" id="PTHR23517:SF3">
    <property type="entry name" value="INTEGRAL MEMBRANE TRANSPORT PROTEIN"/>
    <property type="match status" value="1"/>
</dbReference>
<feature type="transmembrane region" description="Helical" evidence="7">
    <location>
        <begin position="300"/>
        <end position="316"/>
    </location>
</feature>
<name>A0A1A5YA48_9BACL</name>
<feature type="transmembrane region" description="Helical" evidence="7">
    <location>
        <begin position="137"/>
        <end position="160"/>
    </location>
</feature>
<evidence type="ECO:0000256" key="3">
    <source>
        <dbReference type="ARBA" id="ARBA00022475"/>
    </source>
</evidence>
<keyword evidence="6 7" id="KW-0472">Membrane</keyword>
<comment type="caution">
    <text evidence="9">The sequence shown here is derived from an EMBL/GenBank/DDBJ whole genome shotgun (WGS) entry which is preliminary data.</text>
</comment>
<feature type="transmembrane region" description="Helical" evidence="7">
    <location>
        <begin position="322"/>
        <end position="339"/>
    </location>
</feature>
<feature type="transmembrane region" description="Helical" evidence="7">
    <location>
        <begin position="221"/>
        <end position="242"/>
    </location>
</feature>
<accession>A0A1A5YA48</accession>
<dbReference type="InterPro" id="IPR020846">
    <property type="entry name" value="MFS_dom"/>
</dbReference>
<dbReference type="SUPFAM" id="SSF103473">
    <property type="entry name" value="MFS general substrate transporter"/>
    <property type="match status" value="1"/>
</dbReference>
<organism evidence="9 10">
    <name type="scientific">Paenibacillus oryzae</name>
    <dbReference type="NCBI Taxonomy" id="1844972"/>
    <lineage>
        <taxon>Bacteria</taxon>
        <taxon>Bacillati</taxon>
        <taxon>Bacillota</taxon>
        <taxon>Bacilli</taxon>
        <taxon>Bacillales</taxon>
        <taxon>Paenibacillaceae</taxon>
        <taxon>Paenibacillus</taxon>
    </lineage>
</organism>
<evidence type="ECO:0000313" key="10">
    <source>
        <dbReference type="Proteomes" id="UP000092024"/>
    </source>
</evidence>
<sequence length="428" mass="47414">MFRLLDRNIKIRIWTTFLTRCVEAMVLPFMAIYFTQRLGAGLAGLLLLANLLMQIGGSMYGGYMSDLHGRKKIMACAQILRFAAVLVMAFANSPYLDSTWLTFSMLLLISIGNGLFNPAAEAMLIDVSSKENRAFIYSINFWAINLSLSIGAPIGGFLFATHRMELLTAMGAASLITLVLTLFFIRETHFPVVSRQRKSEGRGPLRNMAVHYRMVAKDKLFILYSIGGLLIRSLEIHLYNYVSVRLQAEFVPRQLHLIESYSIPLTGIRMTSLLQIENTLIIVIFAIWTASFVRRFKPARMIYIGVLLYTAGYAIVGYSNSVWLLIISMLGATIGELIFTPIRQAYLAEIVDDRARSSYLAVYGLLSQFAGAFGALAVSLGAVLQSGYMALIFFTMGITGLLLTQYVFQQKAPGTDHIQPAAKAAAGG</sequence>
<feature type="transmembrane region" description="Helical" evidence="7">
    <location>
        <begin position="388"/>
        <end position="408"/>
    </location>
</feature>
<dbReference type="Pfam" id="PF07690">
    <property type="entry name" value="MFS_1"/>
    <property type="match status" value="2"/>
</dbReference>